<evidence type="ECO:0000313" key="1">
    <source>
        <dbReference type="EMBL" id="VDM66562.1"/>
    </source>
</evidence>
<protein>
    <submittedName>
        <fullName evidence="1">Uncharacterized protein</fullName>
    </submittedName>
</protein>
<dbReference type="EMBL" id="UYYB01003157">
    <property type="protein sequence ID" value="VDM66562.1"/>
    <property type="molecule type" value="Genomic_DNA"/>
</dbReference>
<organism evidence="1 2">
    <name type="scientific">Strongylus vulgaris</name>
    <name type="common">Blood worm</name>
    <dbReference type="NCBI Taxonomy" id="40348"/>
    <lineage>
        <taxon>Eukaryota</taxon>
        <taxon>Metazoa</taxon>
        <taxon>Ecdysozoa</taxon>
        <taxon>Nematoda</taxon>
        <taxon>Chromadorea</taxon>
        <taxon>Rhabditida</taxon>
        <taxon>Rhabditina</taxon>
        <taxon>Rhabditomorpha</taxon>
        <taxon>Strongyloidea</taxon>
        <taxon>Strongylidae</taxon>
        <taxon>Strongylus</taxon>
    </lineage>
</organism>
<name>A0A3P7KFI2_STRVU</name>
<keyword evidence="2" id="KW-1185">Reference proteome</keyword>
<evidence type="ECO:0000313" key="2">
    <source>
        <dbReference type="Proteomes" id="UP000270094"/>
    </source>
</evidence>
<reference evidence="1 2" key="1">
    <citation type="submission" date="2018-11" db="EMBL/GenBank/DDBJ databases">
        <authorList>
            <consortium name="Pathogen Informatics"/>
        </authorList>
    </citation>
    <scope>NUCLEOTIDE SEQUENCE [LARGE SCALE GENOMIC DNA]</scope>
</reference>
<dbReference type="Proteomes" id="UP000270094">
    <property type="component" value="Unassembled WGS sequence"/>
</dbReference>
<proteinExistence type="predicted"/>
<dbReference type="AlphaFoldDB" id="A0A3P7KFI2"/>
<accession>A0A3P7KFI2</accession>
<sequence length="47" mass="5384">MAKQDGRKPLFVKLRRISSLLIPSKVRNIPTLWLLINAVPMVHSICE</sequence>
<gene>
    <name evidence="1" type="ORF">SVUK_LOCUS1560</name>
</gene>